<dbReference type="SUPFAM" id="SSF49265">
    <property type="entry name" value="Fibronectin type III"/>
    <property type="match status" value="1"/>
</dbReference>
<sequence>MSHTGPPPRWRNCPRRGQPVAGKFLPMKTMLGPRYDEQVAEENRFHPSMLSNYLKSLKVKMGLLVDLTNTTRFYDRNDIEKEGIKYVKLQCKGHGECPSKDTTAMFIRLCEHFIEKNPTELIDLLDKKPYNITVTPLFNGKTGHGTQALQICSRVEANVTITNVQAYDKSATVSWDVRSQEVCRGAVVTYTVFYSKQKEPQQNVTVGSTRQYISLKDLTPDTQYHVYVQATTLSGSSNSSEWLFKTKKFDPRLLTALLVCGSITVVLLFILGVCCAVQWRKISEKPIPNPGLSSVALWSSASHQEGTFLVQPFSTPRESWCDRVYPEELEGTFTLLKDYKDKPAKDRAEEFTVPHVVPAPDEQSTYSGESVEMLHPSSPEESTELLLSDSNHSSAYRSQSSEEAPARRTSKQNEGGAVKQLENTAPPTVYVTLDMLKGKAQLKELETKT</sequence>
<reference evidence="5" key="1">
    <citation type="submission" date="2023-08" db="EMBL/GenBank/DDBJ databases">
        <authorList>
            <person name="Alioto T."/>
            <person name="Alioto T."/>
            <person name="Gomez Garrido J."/>
        </authorList>
    </citation>
    <scope>NUCLEOTIDE SEQUENCE</scope>
</reference>
<dbReference type="PROSITE" id="PS50853">
    <property type="entry name" value="FN3"/>
    <property type="match status" value="1"/>
</dbReference>
<keyword evidence="5" id="KW-0675">Receptor</keyword>
<dbReference type="GO" id="GO:0004484">
    <property type="term" value="F:mRNA guanylyltransferase activity"/>
    <property type="evidence" value="ECO:0007669"/>
    <property type="project" value="TreeGrafter"/>
</dbReference>
<dbReference type="GO" id="GO:0006370">
    <property type="term" value="P:7-methylguanosine mRNA capping"/>
    <property type="evidence" value="ECO:0007669"/>
    <property type="project" value="TreeGrafter"/>
</dbReference>
<dbReference type="InterPro" id="IPR051029">
    <property type="entry name" value="mRNA_Capping_Enz/RNA_Phosphat"/>
</dbReference>
<dbReference type="Pfam" id="PF00041">
    <property type="entry name" value="fn3"/>
    <property type="match status" value="1"/>
</dbReference>
<evidence type="ECO:0000256" key="3">
    <source>
        <dbReference type="SAM" id="Phobius"/>
    </source>
</evidence>
<dbReference type="InterPro" id="IPR029021">
    <property type="entry name" value="Prot-tyrosine_phosphatase-like"/>
</dbReference>
<protein>
    <submittedName>
        <fullName evidence="5">Interleukin-31 receptor subunit alpha-like</fullName>
    </submittedName>
</protein>
<dbReference type="PANTHER" id="PTHR10367:SF17">
    <property type="entry name" value="MRNA-CAPPING ENZYME"/>
    <property type="match status" value="1"/>
</dbReference>
<feature type="transmembrane region" description="Helical" evidence="3">
    <location>
        <begin position="253"/>
        <end position="279"/>
    </location>
</feature>
<evidence type="ECO:0000313" key="6">
    <source>
        <dbReference type="Proteomes" id="UP001178508"/>
    </source>
</evidence>
<keyword evidence="1" id="KW-0378">Hydrolase</keyword>
<feature type="compositionally biased region" description="Low complexity" evidence="2">
    <location>
        <begin position="377"/>
        <end position="390"/>
    </location>
</feature>
<dbReference type="CDD" id="cd00063">
    <property type="entry name" value="FN3"/>
    <property type="match status" value="1"/>
</dbReference>
<dbReference type="Gene3D" id="2.60.40.10">
    <property type="entry name" value="Immunoglobulins"/>
    <property type="match status" value="1"/>
</dbReference>
<keyword evidence="6" id="KW-1185">Reference proteome</keyword>
<proteinExistence type="predicted"/>
<dbReference type="PANTHER" id="PTHR10367">
    <property type="entry name" value="MRNA-CAPPING ENZYME"/>
    <property type="match status" value="1"/>
</dbReference>
<evidence type="ECO:0000259" key="4">
    <source>
        <dbReference type="PROSITE" id="PS50853"/>
    </source>
</evidence>
<dbReference type="SMART" id="SM00060">
    <property type="entry name" value="FN3"/>
    <property type="match status" value="1"/>
</dbReference>
<keyword evidence="3" id="KW-1133">Transmembrane helix</keyword>
<dbReference type="AlphaFoldDB" id="A0AAV1H097"/>
<dbReference type="SUPFAM" id="SSF52799">
    <property type="entry name" value="(Phosphotyrosine protein) phosphatases II"/>
    <property type="match status" value="1"/>
</dbReference>
<keyword evidence="3" id="KW-0472">Membrane</keyword>
<dbReference type="InterPro" id="IPR036116">
    <property type="entry name" value="FN3_sf"/>
</dbReference>
<keyword evidence="1" id="KW-0904">Protein phosphatase</keyword>
<name>A0AAV1H097_XYRNO</name>
<keyword evidence="3" id="KW-0812">Transmembrane</keyword>
<dbReference type="Proteomes" id="UP001178508">
    <property type="component" value="Chromosome 17"/>
</dbReference>
<feature type="compositionally biased region" description="Polar residues" evidence="2">
    <location>
        <begin position="391"/>
        <end position="402"/>
    </location>
</feature>
<dbReference type="InterPro" id="IPR003961">
    <property type="entry name" value="FN3_dom"/>
</dbReference>
<evidence type="ECO:0000313" key="5">
    <source>
        <dbReference type="EMBL" id="CAJ1078249.1"/>
    </source>
</evidence>
<dbReference type="Gene3D" id="3.90.190.10">
    <property type="entry name" value="Protein tyrosine phosphatase superfamily"/>
    <property type="match status" value="1"/>
</dbReference>
<gene>
    <name evidence="5" type="ORF">XNOV1_A022460</name>
</gene>
<accession>A0AAV1H097</accession>
<dbReference type="InterPro" id="IPR013783">
    <property type="entry name" value="Ig-like_fold"/>
</dbReference>
<evidence type="ECO:0000256" key="1">
    <source>
        <dbReference type="ARBA" id="ARBA00022912"/>
    </source>
</evidence>
<feature type="region of interest" description="Disordered" evidence="2">
    <location>
        <begin position="350"/>
        <end position="427"/>
    </location>
</feature>
<organism evidence="5 6">
    <name type="scientific">Xyrichtys novacula</name>
    <name type="common">Pearly razorfish</name>
    <name type="synonym">Hemipteronotus novacula</name>
    <dbReference type="NCBI Taxonomy" id="13765"/>
    <lineage>
        <taxon>Eukaryota</taxon>
        <taxon>Metazoa</taxon>
        <taxon>Chordata</taxon>
        <taxon>Craniata</taxon>
        <taxon>Vertebrata</taxon>
        <taxon>Euteleostomi</taxon>
        <taxon>Actinopterygii</taxon>
        <taxon>Neopterygii</taxon>
        <taxon>Teleostei</taxon>
        <taxon>Neoteleostei</taxon>
        <taxon>Acanthomorphata</taxon>
        <taxon>Eupercaria</taxon>
        <taxon>Labriformes</taxon>
        <taxon>Labridae</taxon>
        <taxon>Xyrichtys</taxon>
    </lineage>
</organism>
<feature type="domain" description="Fibronectin type-III" evidence="4">
    <location>
        <begin position="155"/>
        <end position="252"/>
    </location>
</feature>
<dbReference type="GO" id="GO:0004721">
    <property type="term" value="F:phosphoprotein phosphatase activity"/>
    <property type="evidence" value="ECO:0007669"/>
    <property type="project" value="UniProtKB-KW"/>
</dbReference>
<evidence type="ECO:0000256" key="2">
    <source>
        <dbReference type="SAM" id="MobiDB-lite"/>
    </source>
</evidence>
<dbReference type="EMBL" id="OY660880">
    <property type="protein sequence ID" value="CAJ1078249.1"/>
    <property type="molecule type" value="Genomic_DNA"/>
</dbReference>